<evidence type="ECO:0000259" key="1">
    <source>
        <dbReference type="Pfam" id="PF12762"/>
    </source>
</evidence>
<gene>
    <name evidence="2" type="ORF">B0E34_20555</name>
</gene>
<name>A0A202BR55_9FLAO</name>
<proteinExistence type="predicted"/>
<accession>A0A202BR55</accession>
<comment type="caution">
    <text evidence="2">The sequence shown here is derived from an EMBL/GenBank/DDBJ whole genome shotgun (WGS) entry which is preliminary data.</text>
</comment>
<protein>
    <recommendedName>
        <fullName evidence="1">ISXO2-like transposase domain-containing protein</fullName>
    </recommendedName>
</protein>
<evidence type="ECO:0000313" key="2">
    <source>
        <dbReference type="EMBL" id="OVE54016.1"/>
    </source>
</evidence>
<evidence type="ECO:0000313" key="3">
    <source>
        <dbReference type="Proteomes" id="UP000196355"/>
    </source>
</evidence>
<dbReference type="Proteomes" id="UP000196355">
    <property type="component" value="Unassembled WGS sequence"/>
</dbReference>
<dbReference type="EMBL" id="MVAG01000193">
    <property type="protein sequence ID" value="OVE54016.1"/>
    <property type="molecule type" value="Genomic_DNA"/>
</dbReference>
<organism evidence="2 3">
    <name type="scientific">Chryseobacterium mucoviscidosis</name>
    <dbReference type="NCBI Taxonomy" id="1945581"/>
    <lineage>
        <taxon>Bacteria</taxon>
        <taxon>Pseudomonadati</taxon>
        <taxon>Bacteroidota</taxon>
        <taxon>Flavobacteriia</taxon>
        <taxon>Flavobacteriales</taxon>
        <taxon>Weeksellaceae</taxon>
        <taxon>Chryseobacterium group</taxon>
        <taxon>Chryseobacterium</taxon>
    </lineage>
</organism>
<keyword evidence="3" id="KW-1185">Reference proteome</keyword>
<feature type="domain" description="ISXO2-like transposase" evidence="1">
    <location>
        <begin position="1"/>
        <end position="29"/>
    </location>
</feature>
<dbReference type="Pfam" id="PF12762">
    <property type="entry name" value="DDE_Tnp_IS1595"/>
    <property type="match status" value="1"/>
</dbReference>
<reference evidence="3" key="1">
    <citation type="submission" date="2017-02" db="EMBL/GenBank/DDBJ databases">
        <authorList>
            <person name="Tetz G."/>
            <person name="Tetz V."/>
        </authorList>
    </citation>
    <scope>NUCLEOTIDE SEQUENCE [LARGE SCALE GENOMIC DNA]</scope>
    <source>
        <strain evidence="3">VT16-26</strain>
    </source>
</reference>
<dbReference type="AlphaFoldDB" id="A0A202BR55"/>
<sequence length="60" mass="7501">MKRSIIGMYYKTSKKHLQLYLDEMTFRYNTKELRTDKRFEMYLEKTQQKRLTWQSLTAKT</sequence>
<dbReference type="InterPro" id="IPR024445">
    <property type="entry name" value="Tnp_ISXO2-like"/>
</dbReference>